<organism evidence="1 2">
    <name type="scientific">Lasallia pustulata</name>
    <dbReference type="NCBI Taxonomy" id="136370"/>
    <lineage>
        <taxon>Eukaryota</taxon>
        <taxon>Fungi</taxon>
        <taxon>Dikarya</taxon>
        <taxon>Ascomycota</taxon>
        <taxon>Pezizomycotina</taxon>
        <taxon>Lecanoromycetes</taxon>
        <taxon>OSLEUM clade</taxon>
        <taxon>Umbilicariomycetidae</taxon>
        <taxon>Umbilicariales</taxon>
        <taxon>Umbilicariaceae</taxon>
        <taxon>Lasallia</taxon>
    </lineage>
</organism>
<dbReference type="OrthoDB" id="62952at2759"/>
<dbReference type="InterPro" id="IPR038883">
    <property type="entry name" value="AN11006-like"/>
</dbReference>
<protein>
    <submittedName>
        <fullName evidence="1">Uncharacterized protein</fullName>
    </submittedName>
</protein>
<accession>A0A5M8PC66</accession>
<dbReference type="EMBL" id="VXIT01000026">
    <property type="protein sequence ID" value="KAA6406540.1"/>
    <property type="molecule type" value="Genomic_DNA"/>
</dbReference>
<gene>
    <name evidence="1" type="ORF">FRX48_09705</name>
</gene>
<dbReference type="PANTHER" id="PTHR42085">
    <property type="entry name" value="F-BOX DOMAIN-CONTAINING PROTEIN"/>
    <property type="match status" value="1"/>
</dbReference>
<dbReference type="AlphaFoldDB" id="A0A5M8PC66"/>
<sequence length="222" mass="25603">MANLSSSEIIRSKPIREGLNGFQIGDEAIKTNTSLQNTLYSPPMLRLPPEIRCQIYRLLLRSRGAIRMIPAPDDERHIPCLNNLHPAILGTCRLIYREAHDVLYGENLFHVHRINSTNRNAVLIRRAIYRIRIYEREDGEDEAGKLADFLGFHRSLKCLVLESRFGWIEDPSIQDLIESAASDHVSHLYDLVRGQVYMREHRRRKQGLQDVQGNAWLPVRGS</sequence>
<reference evidence="1 2" key="1">
    <citation type="submission" date="2019-09" db="EMBL/GenBank/DDBJ databases">
        <title>The hologenome of the rock-dwelling lichen Lasallia pustulata.</title>
        <authorList>
            <person name="Greshake Tzovaras B."/>
            <person name="Segers F."/>
            <person name="Bicker A."/>
            <person name="Dal Grande F."/>
            <person name="Otte J."/>
            <person name="Hankeln T."/>
            <person name="Schmitt I."/>
            <person name="Ebersberger I."/>
        </authorList>
    </citation>
    <scope>NUCLEOTIDE SEQUENCE [LARGE SCALE GENOMIC DNA]</scope>
    <source>
        <strain evidence="1">A1-1</strain>
    </source>
</reference>
<name>A0A5M8PC66_9LECA</name>
<dbReference type="Proteomes" id="UP000324767">
    <property type="component" value="Unassembled WGS sequence"/>
</dbReference>
<dbReference type="PANTHER" id="PTHR42085:SF4">
    <property type="entry name" value="F-BOX DOMAIN-CONTAINING PROTEIN"/>
    <property type="match status" value="1"/>
</dbReference>
<evidence type="ECO:0000313" key="2">
    <source>
        <dbReference type="Proteomes" id="UP000324767"/>
    </source>
</evidence>
<comment type="caution">
    <text evidence="1">The sequence shown here is derived from an EMBL/GenBank/DDBJ whole genome shotgun (WGS) entry which is preliminary data.</text>
</comment>
<evidence type="ECO:0000313" key="1">
    <source>
        <dbReference type="EMBL" id="KAA6406540.1"/>
    </source>
</evidence>
<proteinExistence type="predicted"/>